<dbReference type="EMBL" id="JACNJH010000113">
    <property type="protein sequence ID" value="MBC8360909.1"/>
    <property type="molecule type" value="Genomic_DNA"/>
</dbReference>
<dbReference type="Proteomes" id="UP000603434">
    <property type="component" value="Unassembled WGS sequence"/>
</dbReference>
<gene>
    <name evidence="1" type="ORF">H8E23_05895</name>
</gene>
<sequence length="129" mass="15067">MNPEYFMVDCQEKREGCEGQRKIYFKARKRTPPMCKSCMKIRTNEHNKKRNYQKKCGKVVKNNDSLRIAQKRSKEVYKCAKIKPKRSTRTCRRCGEDPAPNYFFCPSCHMEVSQQAGDTESCSVNLGIQ</sequence>
<evidence type="ECO:0000313" key="2">
    <source>
        <dbReference type="Proteomes" id="UP000603434"/>
    </source>
</evidence>
<evidence type="ECO:0000313" key="1">
    <source>
        <dbReference type="EMBL" id="MBC8360909.1"/>
    </source>
</evidence>
<protein>
    <submittedName>
        <fullName evidence="1">Uncharacterized protein</fullName>
    </submittedName>
</protein>
<organism evidence="1 2">
    <name type="scientific">Candidatus Desulfatibia profunda</name>
    <dbReference type="NCBI Taxonomy" id="2841695"/>
    <lineage>
        <taxon>Bacteria</taxon>
        <taxon>Pseudomonadati</taxon>
        <taxon>Thermodesulfobacteriota</taxon>
        <taxon>Desulfobacteria</taxon>
        <taxon>Desulfobacterales</taxon>
        <taxon>Desulfobacterales incertae sedis</taxon>
        <taxon>Candidatus Desulfatibia</taxon>
    </lineage>
</organism>
<name>A0A8J6TL18_9BACT</name>
<comment type="caution">
    <text evidence="1">The sequence shown here is derived from an EMBL/GenBank/DDBJ whole genome shotgun (WGS) entry which is preliminary data.</text>
</comment>
<dbReference type="AlphaFoldDB" id="A0A8J6TL18"/>
<reference evidence="1 2" key="1">
    <citation type="submission" date="2020-08" db="EMBL/GenBank/DDBJ databases">
        <title>Bridging the membrane lipid divide: bacteria of the FCB group superphylum have the potential to synthesize archaeal ether lipids.</title>
        <authorList>
            <person name="Villanueva L."/>
            <person name="Von Meijenfeldt F.A.B."/>
            <person name="Westbye A.B."/>
            <person name="Yadav S."/>
            <person name="Hopmans E.C."/>
            <person name="Dutilh B.E."/>
            <person name="Sinninghe Damste J.S."/>
        </authorList>
    </citation>
    <scope>NUCLEOTIDE SEQUENCE [LARGE SCALE GENOMIC DNA]</scope>
    <source>
        <strain evidence="1">NIOZ-UU30</strain>
    </source>
</reference>
<accession>A0A8J6TL18</accession>
<proteinExistence type="predicted"/>